<evidence type="ECO:0000256" key="6">
    <source>
        <dbReference type="ARBA" id="ARBA00022500"/>
    </source>
</evidence>
<evidence type="ECO:0000313" key="14">
    <source>
        <dbReference type="EMBL" id="QII12924.1"/>
    </source>
</evidence>
<evidence type="ECO:0000313" key="13">
    <source>
        <dbReference type="EMBL" id="CAJ73268.1"/>
    </source>
</evidence>
<evidence type="ECO:0000256" key="3">
    <source>
        <dbReference type="ARBA" id="ARBA00010299"/>
    </source>
</evidence>
<gene>
    <name evidence="13" type="primary">FliG</name>
    <name evidence="15" type="synonym">fliG</name>
    <name evidence="14" type="ORF">KsCSTR_35450</name>
    <name evidence="15" type="ORF">KSMBR1_0586</name>
    <name evidence="13" type="ORF">kuste2521</name>
</gene>
<proteinExistence type="inferred from homology"/>
<dbReference type="RefSeq" id="WP_099323982.1">
    <property type="nucleotide sequence ID" value="NZ_CP049055.1"/>
</dbReference>
<dbReference type="InterPro" id="IPR028263">
    <property type="entry name" value="FliG_N"/>
</dbReference>
<keyword evidence="16" id="KW-1185">Reference proteome</keyword>
<feature type="domain" description="Flagellar motor switch protein FliG middle" evidence="11">
    <location>
        <begin position="123"/>
        <end position="191"/>
    </location>
</feature>
<evidence type="ECO:0000313" key="15">
    <source>
        <dbReference type="EMBL" id="SOH03100.1"/>
    </source>
</evidence>
<dbReference type="KEGG" id="kst:KSMBR1_0586"/>
<dbReference type="Proteomes" id="UP000501926">
    <property type="component" value="Chromosome"/>
</dbReference>
<dbReference type="InterPro" id="IPR023087">
    <property type="entry name" value="Flg_Motor_Flig_C"/>
</dbReference>
<reference evidence="15" key="3">
    <citation type="submission" date="2017-10" db="EMBL/GenBank/DDBJ databases">
        <authorList>
            <person name="Banno H."/>
            <person name="Chua N.-H."/>
        </authorList>
    </citation>
    <scope>NUCLEOTIDE SEQUENCE [LARGE SCALE GENOMIC DNA]</scope>
    <source>
        <strain evidence="15">Kuenenia_mbr1_ru-nijmegen</strain>
    </source>
</reference>
<reference evidence="13" key="1">
    <citation type="journal article" date="2006" name="Nature">
        <title>Deciphering the evolution and metabolism of an anammox bacterium from a community genome.</title>
        <authorList>
            <person name="Strous M."/>
            <person name="Pelletier E."/>
            <person name="Mangenot S."/>
            <person name="Rattei T."/>
            <person name="Lehner A."/>
            <person name="Taylor M.W."/>
            <person name="Horn M."/>
            <person name="Daims H."/>
            <person name="Bartol-Mavel D."/>
            <person name="Wincker P."/>
            <person name="Barbe V."/>
            <person name="Fonknechten N."/>
            <person name="Vallenet D."/>
            <person name="Segurens B."/>
            <person name="Schenowitz-Truong C."/>
            <person name="Medigue C."/>
            <person name="Collingro A."/>
            <person name="Snel B."/>
            <person name="Dutilh B.E."/>
            <person name="OpDenCamp H.J.M."/>
            <person name="vanDerDrift C."/>
            <person name="Cirpus I."/>
            <person name="vanDePas-Schoonen K.T."/>
            <person name="Harhangi H.R."/>
            <person name="vanNiftrik L."/>
            <person name="Schmid M."/>
            <person name="Keltjens J."/>
            <person name="vanDeVossenberg J."/>
            <person name="Kartal B."/>
            <person name="Meier H."/>
            <person name="Frishman D."/>
            <person name="Huynen M.A."/>
            <person name="Mewes H."/>
            <person name="Weissenbach J."/>
            <person name="Jetten M.S.M."/>
            <person name="Wagner M."/>
            <person name="LePaslier D."/>
        </authorList>
    </citation>
    <scope>NUCLEOTIDE SEQUENCE</scope>
</reference>
<dbReference type="AlphaFoldDB" id="Q1Q6S0"/>
<reference evidence="13" key="2">
    <citation type="submission" date="2006-01" db="EMBL/GenBank/DDBJ databases">
        <authorList>
            <person name="Genoscope"/>
        </authorList>
    </citation>
    <scope>NUCLEOTIDE SEQUENCE</scope>
</reference>
<keyword evidence="13" id="KW-0966">Cell projection</keyword>
<protein>
    <recommendedName>
        <fullName evidence="4">Flagellar motor switch protein FliG</fullName>
    </recommendedName>
</protein>
<dbReference type="Pfam" id="PF01706">
    <property type="entry name" value="FliG_C"/>
    <property type="match status" value="1"/>
</dbReference>
<keyword evidence="13" id="KW-0282">Flagellum</keyword>
<dbReference type="EMBL" id="CP049055">
    <property type="protein sequence ID" value="QII12924.1"/>
    <property type="molecule type" value="Genomic_DNA"/>
</dbReference>
<dbReference type="EMBL" id="LT934425">
    <property type="protein sequence ID" value="SOH03100.1"/>
    <property type="molecule type" value="Genomic_DNA"/>
</dbReference>
<dbReference type="GO" id="GO:0009425">
    <property type="term" value="C:bacterial-type flagellum basal body"/>
    <property type="evidence" value="ECO:0007669"/>
    <property type="project" value="UniProtKB-SubCell"/>
</dbReference>
<accession>Q1Q6S0</accession>
<dbReference type="NCBIfam" id="TIGR00207">
    <property type="entry name" value="fliG"/>
    <property type="match status" value="1"/>
</dbReference>
<dbReference type="PANTHER" id="PTHR30534:SF0">
    <property type="entry name" value="FLAGELLAR MOTOR SWITCH PROTEIN FLIG"/>
    <property type="match status" value="1"/>
</dbReference>
<evidence type="ECO:0000256" key="9">
    <source>
        <dbReference type="ARBA" id="ARBA00023143"/>
    </source>
</evidence>
<sequence length="342" mass="38293">MKTKLNLSGIQKAAIALSILDPDVASEILKTFDENQIVAVSAEITRMENVDNEIVDAVLDELRQEMKLCGGLVEHDKNAFRKILEKAIGTDKSDDIIANVEQGVMLPTPFSNLKDVSDDEYMRLLIGEHPQTIALILSYTEPERASRLLSRFPLEAQSDIIMRIATLELPPISLITKVNEVVMAKIKTEGRRRKTPAKKRHKFASEIIGGLEGGVDKDVIEQISRRNPELAEEIKKLMFTFDDMIYVLDEAFRKILTEVDINVIALALKTANAEVETKFFKNMSKRIGETVREERELLGPRLLSEVQSAQLQIVEAVKRLEAKGENVVQKKGGSSGKDDKLV</sequence>
<dbReference type="InterPro" id="IPR032779">
    <property type="entry name" value="FliG_M"/>
</dbReference>
<dbReference type="OrthoDB" id="9780302at2"/>
<comment type="similarity">
    <text evidence="3">Belongs to the FliG family.</text>
</comment>
<dbReference type="GO" id="GO:0005886">
    <property type="term" value="C:plasma membrane"/>
    <property type="evidence" value="ECO:0007669"/>
    <property type="project" value="UniProtKB-SubCell"/>
</dbReference>
<dbReference type="Proteomes" id="UP000221734">
    <property type="component" value="Chromosome Kuenenia_stuttgartiensis_MBR1"/>
</dbReference>
<comment type="subcellular location">
    <subcellularLocation>
        <location evidence="1">Bacterial flagellum basal body</location>
    </subcellularLocation>
    <subcellularLocation>
        <location evidence="2">Cell membrane</location>
        <topology evidence="2">Peripheral membrane protein</topology>
        <orientation evidence="2">Cytoplasmic side</orientation>
    </subcellularLocation>
</comment>
<dbReference type="GO" id="GO:0003774">
    <property type="term" value="F:cytoskeletal motor activity"/>
    <property type="evidence" value="ECO:0007669"/>
    <property type="project" value="InterPro"/>
</dbReference>
<name>Q1Q6S0_KUEST</name>
<keyword evidence="6" id="KW-0145">Chemotaxis</keyword>
<evidence type="ECO:0000259" key="10">
    <source>
        <dbReference type="Pfam" id="PF01706"/>
    </source>
</evidence>
<dbReference type="GO" id="GO:0006935">
    <property type="term" value="P:chemotaxis"/>
    <property type="evidence" value="ECO:0007669"/>
    <property type="project" value="UniProtKB-KW"/>
</dbReference>
<evidence type="ECO:0000313" key="17">
    <source>
        <dbReference type="Proteomes" id="UP000501926"/>
    </source>
</evidence>
<dbReference type="PANTHER" id="PTHR30534">
    <property type="entry name" value="FLAGELLAR MOTOR SWITCH PROTEIN FLIG"/>
    <property type="match status" value="1"/>
</dbReference>
<dbReference type="Gene3D" id="1.10.220.30">
    <property type="match status" value="3"/>
</dbReference>
<feature type="domain" description="Flagellar motor switch protein FliG C-terminal" evidence="10">
    <location>
        <begin position="221"/>
        <end position="325"/>
    </location>
</feature>
<feature type="domain" description="Flagellar motor switch protein FliG N-terminal" evidence="12">
    <location>
        <begin position="6"/>
        <end position="103"/>
    </location>
</feature>
<dbReference type="EMBL" id="CT573071">
    <property type="protein sequence ID" value="CAJ73268.1"/>
    <property type="molecule type" value="Genomic_DNA"/>
</dbReference>
<evidence type="ECO:0000256" key="4">
    <source>
        <dbReference type="ARBA" id="ARBA00021870"/>
    </source>
</evidence>
<evidence type="ECO:0000259" key="11">
    <source>
        <dbReference type="Pfam" id="PF14841"/>
    </source>
</evidence>
<dbReference type="SUPFAM" id="SSF48029">
    <property type="entry name" value="FliG"/>
    <property type="match status" value="2"/>
</dbReference>
<dbReference type="InterPro" id="IPR000090">
    <property type="entry name" value="Flg_Motor_Flig"/>
</dbReference>
<organism evidence="13">
    <name type="scientific">Kuenenia stuttgartiensis</name>
    <dbReference type="NCBI Taxonomy" id="174633"/>
    <lineage>
        <taxon>Bacteria</taxon>
        <taxon>Pseudomonadati</taxon>
        <taxon>Planctomycetota</taxon>
        <taxon>Candidatus Brocadiia</taxon>
        <taxon>Candidatus Brocadiales</taxon>
        <taxon>Candidatus Brocadiaceae</taxon>
        <taxon>Candidatus Kuenenia</taxon>
    </lineage>
</organism>
<evidence type="ECO:0000313" key="16">
    <source>
        <dbReference type="Proteomes" id="UP000221734"/>
    </source>
</evidence>
<dbReference type="Pfam" id="PF14841">
    <property type="entry name" value="FliG_M"/>
    <property type="match status" value="1"/>
</dbReference>
<evidence type="ECO:0000256" key="8">
    <source>
        <dbReference type="ARBA" id="ARBA00023136"/>
    </source>
</evidence>
<reference evidence="16" key="4">
    <citation type="submission" date="2017-10" db="EMBL/GenBank/DDBJ databases">
        <authorList>
            <person name="Frank J."/>
        </authorList>
    </citation>
    <scope>NUCLEOTIDE SEQUENCE [LARGE SCALE GENOMIC DNA]</scope>
</reference>
<keyword evidence="13" id="KW-0969">Cilium</keyword>
<keyword evidence="8" id="KW-0472">Membrane</keyword>
<dbReference type="InterPro" id="IPR011002">
    <property type="entry name" value="FliG_a-hlx"/>
</dbReference>
<dbReference type="Pfam" id="PF14842">
    <property type="entry name" value="FliG_N"/>
    <property type="match status" value="1"/>
</dbReference>
<keyword evidence="7" id="KW-0283">Flagellar rotation</keyword>
<reference evidence="14 17" key="5">
    <citation type="submission" date="2020-02" db="EMBL/GenBank/DDBJ databases">
        <title>Newly sequenced genome of strain CSTR1 showed variability in Candidatus Kuenenia stuttgartiensis genomes.</title>
        <authorList>
            <person name="Ding C."/>
            <person name="Adrian L."/>
        </authorList>
    </citation>
    <scope>NUCLEOTIDE SEQUENCE [LARGE SCALE GENOMIC DNA]</scope>
    <source>
        <strain evidence="14 17">CSTR1</strain>
    </source>
</reference>
<evidence type="ECO:0000256" key="5">
    <source>
        <dbReference type="ARBA" id="ARBA00022475"/>
    </source>
</evidence>
<evidence type="ECO:0000256" key="1">
    <source>
        <dbReference type="ARBA" id="ARBA00004117"/>
    </source>
</evidence>
<dbReference type="GO" id="GO:0071973">
    <property type="term" value="P:bacterial-type flagellum-dependent cell motility"/>
    <property type="evidence" value="ECO:0007669"/>
    <property type="project" value="InterPro"/>
</dbReference>
<dbReference type="PRINTS" id="PR00954">
    <property type="entry name" value="FLGMOTORFLIG"/>
</dbReference>
<evidence type="ECO:0000259" key="12">
    <source>
        <dbReference type="Pfam" id="PF14842"/>
    </source>
</evidence>
<keyword evidence="9" id="KW-0975">Bacterial flagellum</keyword>
<keyword evidence="5" id="KW-1003">Cell membrane</keyword>
<evidence type="ECO:0000256" key="2">
    <source>
        <dbReference type="ARBA" id="ARBA00004413"/>
    </source>
</evidence>
<evidence type="ECO:0000256" key="7">
    <source>
        <dbReference type="ARBA" id="ARBA00022779"/>
    </source>
</evidence>